<evidence type="ECO:0000256" key="10">
    <source>
        <dbReference type="ARBA" id="ARBA00022881"/>
    </source>
</evidence>
<keyword evidence="10" id="KW-0267">Excision nuclease</keyword>
<evidence type="ECO:0000256" key="7">
    <source>
        <dbReference type="ARBA" id="ARBA00022801"/>
    </source>
</evidence>
<evidence type="ECO:0000259" key="15">
    <source>
        <dbReference type="SMART" id="SM00484"/>
    </source>
</evidence>
<evidence type="ECO:0000256" key="4">
    <source>
        <dbReference type="ARBA" id="ARBA00022722"/>
    </source>
</evidence>
<evidence type="ECO:0000256" key="6">
    <source>
        <dbReference type="ARBA" id="ARBA00022763"/>
    </source>
</evidence>
<evidence type="ECO:0000256" key="5">
    <source>
        <dbReference type="ARBA" id="ARBA00022723"/>
    </source>
</evidence>
<keyword evidence="7" id="KW-0378">Hydrolase</keyword>
<evidence type="ECO:0000256" key="1">
    <source>
        <dbReference type="ARBA" id="ARBA00001946"/>
    </source>
</evidence>
<reference evidence="17" key="1">
    <citation type="journal article" date="2020" name="Microb. Genom.">
        <title>Genetic diversity of clinical and environmental Mucorales isolates obtained from an investigation of mucormycosis cases among solid organ transplant recipients.</title>
        <authorList>
            <person name="Nguyen M.H."/>
            <person name="Kaul D."/>
            <person name="Muto C."/>
            <person name="Cheng S.J."/>
            <person name="Richter R.A."/>
            <person name="Bruno V.M."/>
            <person name="Liu G."/>
            <person name="Beyhan S."/>
            <person name="Sundermann A.J."/>
            <person name="Mounaud S."/>
            <person name="Pasculle A.W."/>
            <person name="Nierman W.C."/>
            <person name="Driscoll E."/>
            <person name="Cumbie R."/>
            <person name="Clancy C.J."/>
            <person name="Dupont C.L."/>
        </authorList>
    </citation>
    <scope>NUCLEOTIDE SEQUENCE</scope>
    <source>
        <strain evidence="17">GL16</strain>
    </source>
</reference>
<keyword evidence="4" id="KW-0540">Nuclease</keyword>
<organism evidence="17 18">
    <name type="scientific">Rhizopus oryzae</name>
    <name type="common">Mucormycosis agent</name>
    <name type="synonym">Rhizopus arrhizus var. delemar</name>
    <dbReference type="NCBI Taxonomy" id="64495"/>
    <lineage>
        <taxon>Eukaryota</taxon>
        <taxon>Fungi</taxon>
        <taxon>Fungi incertae sedis</taxon>
        <taxon>Mucoromycota</taxon>
        <taxon>Mucoromycotina</taxon>
        <taxon>Mucoromycetes</taxon>
        <taxon>Mucorales</taxon>
        <taxon>Mucorineae</taxon>
        <taxon>Rhizopodaceae</taxon>
        <taxon>Rhizopus</taxon>
    </lineage>
</organism>
<dbReference type="Proteomes" id="UP000717996">
    <property type="component" value="Unassembled WGS sequence"/>
</dbReference>
<keyword evidence="12" id="KW-0234">DNA repair</keyword>
<dbReference type="GO" id="GO:0003677">
    <property type="term" value="F:DNA binding"/>
    <property type="evidence" value="ECO:0007669"/>
    <property type="project" value="UniProtKB-KW"/>
</dbReference>
<evidence type="ECO:0000256" key="9">
    <source>
        <dbReference type="ARBA" id="ARBA00022842"/>
    </source>
</evidence>
<keyword evidence="6" id="KW-0227">DNA damage</keyword>
<dbReference type="PANTHER" id="PTHR11081:SF65">
    <property type="entry name" value="DNA DAMAGE-INDUCIBLE PROTEIN DIN7-RELATED"/>
    <property type="match status" value="1"/>
</dbReference>
<evidence type="ECO:0000259" key="16">
    <source>
        <dbReference type="SMART" id="SM00485"/>
    </source>
</evidence>
<dbReference type="GO" id="GO:0005634">
    <property type="term" value="C:nucleus"/>
    <property type="evidence" value="ECO:0007669"/>
    <property type="project" value="UniProtKB-SubCell"/>
</dbReference>
<dbReference type="OrthoDB" id="26491at2759"/>
<dbReference type="AlphaFoldDB" id="A0A9P6YEN7"/>
<evidence type="ECO:0000313" key="17">
    <source>
        <dbReference type="EMBL" id="KAG1546090.1"/>
    </source>
</evidence>
<feature type="domain" description="XPG-I" evidence="15">
    <location>
        <begin position="138"/>
        <end position="206"/>
    </location>
</feature>
<dbReference type="EMBL" id="JAANIT010000600">
    <property type="protein sequence ID" value="KAG1546090.1"/>
    <property type="molecule type" value="Genomic_DNA"/>
</dbReference>
<dbReference type="CDD" id="cd09908">
    <property type="entry name" value="H3TH_EXO1"/>
    <property type="match status" value="1"/>
</dbReference>
<keyword evidence="11" id="KW-0238">DNA-binding</keyword>
<dbReference type="InterPro" id="IPR037315">
    <property type="entry name" value="EXO1_H3TH"/>
</dbReference>
<keyword evidence="13" id="KW-0539">Nucleus</keyword>
<feature type="domain" description="XPG N-terminal" evidence="16">
    <location>
        <begin position="1"/>
        <end position="99"/>
    </location>
</feature>
<gene>
    <name evidence="17" type="ORF">G6F51_005079</name>
</gene>
<evidence type="ECO:0000256" key="8">
    <source>
        <dbReference type="ARBA" id="ARBA00022839"/>
    </source>
</evidence>
<feature type="region of interest" description="Disordered" evidence="14">
    <location>
        <begin position="447"/>
        <end position="480"/>
    </location>
</feature>
<evidence type="ECO:0000256" key="11">
    <source>
        <dbReference type="ARBA" id="ARBA00023125"/>
    </source>
</evidence>
<comment type="caution">
    <text evidence="17">The sequence shown here is derived from an EMBL/GenBank/DDBJ whole genome shotgun (WGS) entry which is preliminary data.</text>
</comment>
<dbReference type="PRINTS" id="PR00853">
    <property type="entry name" value="XPGRADSUPER"/>
</dbReference>
<keyword evidence="9" id="KW-0460">Magnesium</keyword>
<feature type="compositionally biased region" description="Low complexity" evidence="14">
    <location>
        <begin position="458"/>
        <end position="472"/>
    </location>
</feature>
<dbReference type="Pfam" id="PF00752">
    <property type="entry name" value="XPG_N"/>
    <property type="match status" value="1"/>
</dbReference>
<dbReference type="InterPro" id="IPR036279">
    <property type="entry name" value="5-3_exonuclease_C_sf"/>
</dbReference>
<evidence type="ECO:0000313" key="18">
    <source>
        <dbReference type="Proteomes" id="UP000717996"/>
    </source>
</evidence>
<dbReference type="CDD" id="cd09857">
    <property type="entry name" value="PIN_EXO1"/>
    <property type="match status" value="1"/>
</dbReference>
<dbReference type="GO" id="GO:0046872">
    <property type="term" value="F:metal ion binding"/>
    <property type="evidence" value="ECO:0007669"/>
    <property type="project" value="UniProtKB-KW"/>
</dbReference>
<dbReference type="SMART" id="SM00484">
    <property type="entry name" value="XPGI"/>
    <property type="match status" value="1"/>
</dbReference>
<protein>
    <recommendedName>
        <fullName evidence="19">Exonuclease 1</fullName>
    </recommendedName>
</protein>
<dbReference type="InterPro" id="IPR006084">
    <property type="entry name" value="XPG/Rad2"/>
</dbReference>
<name>A0A9P6YEN7_RHIOR</name>
<evidence type="ECO:0000256" key="2">
    <source>
        <dbReference type="ARBA" id="ARBA00004123"/>
    </source>
</evidence>
<dbReference type="SUPFAM" id="SSF47807">
    <property type="entry name" value="5' to 3' exonuclease, C-terminal subdomain"/>
    <property type="match status" value="1"/>
</dbReference>
<evidence type="ECO:0000256" key="12">
    <source>
        <dbReference type="ARBA" id="ARBA00023204"/>
    </source>
</evidence>
<dbReference type="InterPro" id="IPR006085">
    <property type="entry name" value="XPG_DNA_repair_N"/>
</dbReference>
<dbReference type="FunFam" id="3.40.50.1010:FF:000002">
    <property type="entry name" value="Exonuclease 1, putative"/>
    <property type="match status" value="1"/>
</dbReference>
<dbReference type="OMA" id="VANSHIR"/>
<dbReference type="Pfam" id="PF00867">
    <property type="entry name" value="XPG_I"/>
    <property type="match status" value="1"/>
</dbReference>
<proteinExistence type="inferred from homology"/>
<dbReference type="Gene3D" id="1.10.150.20">
    <property type="entry name" value="5' to 3' exonuclease, C-terminal subdomain"/>
    <property type="match status" value="1"/>
</dbReference>
<dbReference type="InterPro" id="IPR044752">
    <property type="entry name" value="PIN-like_EXO1"/>
</dbReference>
<accession>A0A9P6YEN7</accession>
<dbReference type="SMART" id="SM00485">
    <property type="entry name" value="XPGN"/>
    <property type="match status" value="1"/>
</dbReference>
<dbReference type="GO" id="GO:0017108">
    <property type="term" value="F:5'-flap endonuclease activity"/>
    <property type="evidence" value="ECO:0007669"/>
    <property type="project" value="TreeGrafter"/>
</dbReference>
<dbReference type="GO" id="GO:0035312">
    <property type="term" value="F:5'-3' DNA exonuclease activity"/>
    <property type="evidence" value="ECO:0007669"/>
    <property type="project" value="InterPro"/>
</dbReference>
<dbReference type="SUPFAM" id="SSF88723">
    <property type="entry name" value="PIN domain-like"/>
    <property type="match status" value="1"/>
</dbReference>
<sequence length="515" mass="57416">MGITGLLPLLAPITKPIHIQEYAGKIVAIDGHCWLHKGSFSCALELALNQPTTKYVSYFMNLINMLRFYKVIPLVVFDGQSLPMKQETNSKRAQKRKESFNIGFKLVKDNKIKEALPYLQQSISITQDMIQQVVKKLDEIGVQHVIAPYEADAQLAYLLKNNYAQAAITEDSDLLAFGCSTVIFKLNRYGDCMRIHFEDISKVIDIKPFSVTTLRHICMLSGCDYLPSLKGIGLKTAETLIKKHLTIEKVMKALRFRQNIARYQQDFERAETAFLHQFVYDVKTRQFVRLNELPKGFKQEYLPSLGCDPKEFTGPKDACIAQSINLLNRYCNKELNKENIPPWFNLYENSGSCKDSSNNPSGSSPAVNSGTAAAAAAAAAAIVTTKTSVTTQTVSANKTSLKSKFKALVKNKAVKNEVILRKENIPADNSTKQISVSDNASTIKRKYSFSSSQEDDYPSSLPSLASSISTDSSQDENVKPVSVTLGKRKIIDNTNNQHVSKKRVLGTSTNIRFIL</sequence>
<dbReference type="InterPro" id="IPR008918">
    <property type="entry name" value="HhH2"/>
</dbReference>
<evidence type="ECO:0000256" key="14">
    <source>
        <dbReference type="SAM" id="MobiDB-lite"/>
    </source>
</evidence>
<dbReference type="PANTHER" id="PTHR11081">
    <property type="entry name" value="FLAP ENDONUCLEASE FAMILY MEMBER"/>
    <property type="match status" value="1"/>
</dbReference>
<comment type="cofactor">
    <cofactor evidence="1">
        <name>Mg(2+)</name>
        <dbReference type="ChEBI" id="CHEBI:18420"/>
    </cofactor>
</comment>
<comment type="subcellular location">
    <subcellularLocation>
        <location evidence="2">Nucleus</location>
    </subcellularLocation>
</comment>
<keyword evidence="8" id="KW-0269">Exonuclease</keyword>
<dbReference type="InterPro" id="IPR029060">
    <property type="entry name" value="PIN-like_dom_sf"/>
</dbReference>
<dbReference type="GO" id="GO:0006281">
    <property type="term" value="P:DNA repair"/>
    <property type="evidence" value="ECO:0007669"/>
    <property type="project" value="UniProtKB-KW"/>
</dbReference>
<evidence type="ECO:0000256" key="13">
    <source>
        <dbReference type="ARBA" id="ARBA00023242"/>
    </source>
</evidence>
<comment type="similarity">
    <text evidence="3">Belongs to the XPG/RAD2 endonuclease family. EXO1 subfamily.</text>
</comment>
<keyword evidence="5" id="KW-0479">Metal-binding</keyword>
<dbReference type="SMART" id="SM00279">
    <property type="entry name" value="HhH2"/>
    <property type="match status" value="1"/>
</dbReference>
<dbReference type="InterPro" id="IPR006086">
    <property type="entry name" value="XPG-I_dom"/>
</dbReference>
<evidence type="ECO:0000256" key="3">
    <source>
        <dbReference type="ARBA" id="ARBA00010563"/>
    </source>
</evidence>
<evidence type="ECO:0008006" key="19">
    <source>
        <dbReference type="Google" id="ProtNLM"/>
    </source>
</evidence>
<dbReference type="FunFam" id="1.10.150.20:FF:000011">
    <property type="entry name" value="exonuclease 1"/>
    <property type="match status" value="1"/>
</dbReference>
<dbReference type="Gene3D" id="3.40.50.1010">
    <property type="entry name" value="5'-nuclease"/>
    <property type="match status" value="1"/>
</dbReference>